<dbReference type="Pfam" id="PF05763">
    <property type="entry name" value="DUF835"/>
    <property type="match status" value="1"/>
</dbReference>
<feature type="transmembrane region" description="Helical" evidence="1">
    <location>
        <begin position="31"/>
        <end position="50"/>
    </location>
</feature>
<gene>
    <name evidence="3" type="ORF">RBI02_08270</name>
</gene>
<evidence type="ECO:0000313" key="4">
    <source>
        <dbReference type="Proteomes" id="UP001245683"/>
    </source>
</evidence>
<feature type="transmembrane region" description="Helical" evidence="1">
    <location>
        <begin position="178"/>
        <end position="204"/>
    </location>
</feature>
<feature type="transmembrane region" description="Helical" evidence="1">
    <location>
        <begin position="94"/>
        <end position="113"/>
    </location>
</feature>
<keyword evidence="4" id="KW-1185">Reference proteome</keyword>
<keyword evidence="1" id="KW-0812">Transmembrane</keyword>
<feature type="domain" description="DUF835" evidence="2">
    <location>
        <begin position="242"/>
        <end position="363"/>
    </location>
</feature>
<keyword evidence="1" id="KW-1133">Transmembrane helix</keyword>
<name>A0AAE4T457_9EURY</name>
<dbReference type="AlphaFoldDB" id="A0AAE4T457"/>
<evidence type="ECO:0000313" key="3">
    <source>
        <dbReference type="EMBL" id="MDV3104528.1"/>
    </source>
</evidence>
<keyword evidence="1" id="KW-0472">Membrane</keyword>
<dbReference type="RefSeq" id="WP_315342849.1">
    <property type="nucleotide sequence ID" value="NZ_JAVDZE010000004.1"/>
</dbReference>
<protein>
    <submittedName>
        <fullName evidence="3">DUF835 domain-containing protein</fullName>
    </submittedName>
</protein>
<evidence type="ECO:0000256" key="1">
    <source>
        <dbReference type="SAM" id="Phobius"/>
    </source>
</evidence>
<feature type="transmembrane region" description="Helical" evidence="1">
    <location>
        <begin position="125"/>
        <end position="143"/>
    </location>
</feature>
<dbReference type="InterPro" id="IPR008553">
    <property type="entry name" value="DUF835"/>
</dbReference>
<dbReference type="EMBL" id="JAVDZE010000004">
    <property type="protein sequence ID" value="MDV3104528.1"/>
    <property type="molecule type" value="Genomic_DNA"/>
</dbReference>
<evidence type="ECO:0000259" key="2">
    <source>
        <dbReference type="Pfam" id="PF05763"/>
    </source>
</evidence>
<reference evidence="3 4" key="1">
    <citation type="submission" date="2023-08" db="EMBL/GenBank/DDBJ databases">
        <title>Draft genome sequence of Thermococcus waiotapuensis WT1T, a thermophilic sulphur-dependent archaeon from order Thermococcales.</title>
        <authorList>
            <person name="Manners S.H."/>
            <person name="Carere C.R."/>
            <person name="Dhami M.K."/>
            <person name="Dobson R.C.J."/>
            <person name="Stott M.B."/>
        </authorList>
    </citation>
    <scope>NUCLEOTIDE SEQUENCE [LARGE SCALE GENOMIC DNA]</scope>
    <source>
        <strain evidence="3 4">WT1</strain>
    </source>
</reference>
<comment type="caution">
    <text evidence="3">The sequence shown here is derived from an EMBL/GenBank/DDBJ whole genome shotgun (WGS) entry which is preliminary data.</text>
</comment>
<feature type="transmembrane region" description="Helical" evidence="1">
    <location>
        <begin position="155"/>
        <end position="172"/>
    </location>
</feature>
<dbReference type="Proteomes" id="UP001245683">
    <property type="component" value="Unassembled WGS sequence"/>
</dbReference>
<feature type="transmembrane region" description="Helical" evidence="1">
    <location>
        <begin position="62"/>
        <end position="82"/>
    </location>
</feature>
<accession>A0AAE4T457</accession>
<organism evidence="3 4">
    <name type="scientific">Thermococcus waiotapuensis</name>
    <dbReference type="NCBI Taxonomy" id="90909"/>
    <lineage>
        <taxon>Archaea</taxon>
        <taxon>Methanobacteriati</taxon>
        <taxon>Methanobacteriota</taxon>
        <taxon>Thermococci</taxon>
        <taxon>Thermococcales</taxon>
        <taxon>Thermococcaceae</taxon>
        <taxon>Thermococcus</taxon>
    </lineage>
</organism>
<proteinExistence type="predicted"/>
<sequence length="365" mass="40992">MEWIALVNFLSRWILFGAIAYKAYQTKNQGWALLSAAFLINALDIEAYILDPLGIRIPDEAYDVASLVPSFLIGVSVVWGFLCLENGKIGFKHALLVSILLVTSYLWLFAVAANIFGDSFLLKNSFPSFVFGGSLLLLSYILWKYIIGGRLWDRLFPVGISIVGLLNLTYPIGRQIGWYSNFAFSAAALGRVLAAVGAFTFVFYPAVKPEKTSVSNVPPLGAHLFPGEEELLSQYPHFFRNDMIAVTRTDPERAAEKFSEGSLVFWLTRAKEGLVREKPRVIAISPSKLGILQDLITRELENGYKIVYIDALEYLKSEVGFEPMMKFLLAVKDTVTTKESVLTVVVTKNAFEERERKLLEREFFP</sequence>